<protein>
    <submittedName>
        <fullName evidence="4">Membrane protein</fullName>
    </submittedName>
</protein>
<evidence type="ECO:0000313" key="4">
    <source>
        <dbReference type="EMBL" id="MBP1906169.1"/>
    </source>
</evidence>
<dbReference type="InterPro" id="IPR043831">
    <property type="entry name" value="DUF5808"/>
</dbReference>
<comment type="caution">
    <text evidence="4">The sequence shown here is derived from an EMBL/GenBank/DDBJ whole genome shotgun (WGS) entry which is preliminary data.</text>
</comment>
<keyword evidence="1" id="KW-1133">Transmembrane helix</keyword>
<feature type="domain" description="DUF1648" evidence="2">
    <location>
        <begin position="148"/>
        <end position="193"/>
    </location>
</feature>
<dbReference type="RefSeq" id="WP_210089773.1">
    <property type="nucleotide sequence ID" value="NZ_JAGGKG010000013.1"/>
</dbReference>
<name>A0ABS4FUB8_9BACL</name>
<evidence type="ECO:0000259" key="3">
    <source>
        <dbReference type="Pfam" id="PF19124"/>
    </source>
</evidence>
<evidence type="ECO:0000256" key="1">
    <source>
        <dbReference type="SAM" id="Phobius"/>
    </source>
</evidence>
<organism evidence="4 5">
    <name type="scientific">Paenibacillus turicensis</name>
    <dbReference type="NCBI Taxonomy" id="160487"/>
    <lineage>
        <taxon>Bacteria</taxon>
        <taxon>Bacillati</taxon>
        <taxon>Bacillota</taxon>
        <taxon>Bacilli</taxon>
        <taxon>Bacillales</taxon>
        <taxon>Paenibacillaceae</taxon>
        <taxon>Paenibacillus</taxon>
    </lineage>
</organism>
<accession>A0ABS4FUB8</accession>
<evidence type="ECO:0000259" key="2">
    <source>
        <dbReference type="Pfam" id="PF07853"/>
    </source>
</evidence>
<gene>
    <name evidence="4" type="ORF">J2Z32_002818</name>
</gene>
<proteinExistence type="predicted"/>
<dbReference type="Proteomes" id="UP001519272">
    <property type="component" value="Unassembled WGS sequence"/>
</dbReference>
<keyword evidence="1" id="KW-0812">Transmembrane</keyword>
<reference evidence="4 5" key="1">
    <citation type="submission" date="2021-03" db="EMBL/GenBank/DDBJ databases">
        <title>Genomic Encyclopedia of Type Strains, Phase IV (KMG-IV): sequencing the most valuable type-strain genomes for metagenomic binning, comparative biology and taxonomic classification.</title>
        <authorList>
            <person name="Goeker M."/>
        </authorList>
    </citation>
    <scope>NUCLEOTIDE SEQUENCE [LARGE SCALE GENOMIC DNA]</scope>
    <source>
        <strain evidence="4 5">DSM 14349</strain>
    </source>
</reference>
<feature type="transmembrane region" description="Helical" evidence="1">
    <location>
        <begin position="6"/>
        <end position="25"/>
    </location>
</feature>
<feature type="domain" description="DUF5808" evidence="3">
    <location>
        <begin position="324"/>
        <end position="349"/>
    </location>
</feature>
<feature type="transmembrane region" description="Helical" evidence="1">
    <location>
        <begin position="86"/>
        <end position="105"/>
    </location>
</feature>
<dbReference type="Pfam" id="PF07853">
    <property type="entry name" value="DUF1648"/>
    <property type="match status" value="1"/>
</dbReference>
<feature type="transmembrane region" description="Helical" evidence="1">
    <location>
        <begin position="140"/>
        <end position="160"/>
    </location>
</feature>
<feature type="transmembrane region" description="Helical" evidence="1">
    <location>
        <begin position="343"/>
        <end position="365"/>
    </location>
</feature>
<dbReference type="Pfam" id="PF19124">
    <property type="entry name" value="DUF5808"/>
    <property type="match status" value="1"/>
</dbReference>
<evidence type="ECO:0000313" key="5">
    <source>
        <dbReference type="Proteomes" id="UP001519272"/>
    </source>
</evidence>
<feature type="transmembrane region" description="Helical" evidence="1">
    <location>
        <begin position="54"/>
        <end position="74"/>
    </location>
</feature>
<dbReference type="PANTHER" id="PTHR37810">
    <property type="entry name" value="IMMUNITY PROTEIN SDPI"/>
    <property type="match status" value="1"/>
</dbReference>
<keyword evidence="5" id="KW-1185">Reference proteome</keyword>
<sequence>MQLFILLPILFIIVPLVLMLSFIPYMTRETVSFGVTVSEFHYFSPTLRVLRRKYATYSLIGASVIILFCLYFVISQSEQSRSIISIIGVVVFTAYYITLNILFYYKMKLIKQSLPDQATTTQKIMIDTSFRQQKLTHSNYWFAIPFTIAIIMAVITLLNYDALPNVIPMKFDLQGNVTSSAPKTYLSVMGLSLVQLSTIGLMMFVNWSIKKSKQQLSVTNPTTFAVKNIKFRRRWSLFTIVTSFLLTFLFAMIQINMLVPHPLLLLMVSFTIPVLIILGALLISLLSRQGGGDLRNPKNEQERSQAQPVNDDVHWKLGYIYFNRNDPSFSIEKRNGIGWTLNFAHPLSWVILIGIIAFIIISSLLSK</sequence>
<feature type="transmembrane region" description="Helical" evidence="1">
    <location>
        <begin position="185"/>
        <end position="205"/>
    </location>
</feature>
<feature type="transmembrane region" description="Helical" evidence="1">
    <location>
        <begin position="237"/>
        <end position="257"/>
    </location>
</feature>
<dbReference type="PANTHER" id="PTHR37810:SF9">
    <property type="entry name" value="MEMBRANE PROTEIN"/>
    <property type="match status" value="1"/>
</dbReference>
<dbReference type="EMBL" id="JAGGKG010000013">
    <property type="protein sequence ID" value="MBP1906169.1"/>
    <property type="molecule type" value="Genomic_DNA"/>
</dbReference>
<keyword evidence="1" id="KW-0472">Membrane</keyword>
<feature type="transmembrane region" description="Helical" evidence="1">
    <location>
        <begin position="263"/>
        <end position="286"/>
    </location>
</feature>
<dbReference type="InterPro" id="IPR012867">
    <property type="entry name" value="DUF1648"/>
</dbReference>